<protein>
    <submittedName>
        <fullName evidence="1">Uncharacterized protein</fullName>
    </submittedName>
</protein>
<proteinExistence type="predicted"/>
<organism evidence="1">
    <name type="scientific">marine sediment metagenome</name>
    <dbReference type="NCBI Taxonomy" id="412755"/>
    <lineage>
        <taxon>unclassified sequences</taxon>
        <taxon>metagenomes</taxon>
        <taxon>ecological metagenomes</taxon>
    </lineage>
</organism>
<dbReference type="EMBL" id="LAZR01012502">
    <property type="protein sequence ID" value="KKM26481.1"/>
    <property type="molecule type" value="Genomic_DNA"/>
</dbReference>
<name>A0A0F9IFW0_9ZZZZ</name>
<comment type="caution">
    <text evidence="1">The sequence shown here is derived from an EMBL/GenBank/DDBJ whole genome shotgun (WGS) entry which is preliminary data.</text>
</comment>
<gene>
    <name evidence="1" type="ORF">LCGC14_1584240</name>
</gene>
<evidence type="ECO:0000313" key="1">
    <source>
        <dbReference type="EMBL" id="KKM26481.1"/>
    </source>
</evidence>
<feature type="non-terminal residue" evidence="1">
    <location>
        <position position="1"/>
    </location>
</feature>
<sequence length="85" mass="9783">ENLTVDDSCEFGSIGLDCKRPFGNSQVEKDMFEIIGLNAEIKCPNCGDEWSDDQYDYVRCLYYEKLIPYLKEKHGGKDNEYDLGT</sequence>
<accession>A0A0F9IFW0</accession>
<reference evidence="1" key="1">
    <citation type="journal article" date="2015" name="Nature">
        <title>Complex archaea that bridge the gap between prokaryotes and eukaryotes.</title>
        <authorList>
            <person name="Spang A."/>
            <person name="Saw J.H."/>
            <person name="Jorgensen S.L."/>
            <person name="Zaremba-Niedzwiedzka K."/>
            <person name="Martijn J."/>
            <person name="Lind A.E."/>
            <person name="van Eijk R."/>
            <person name="Schleper C."/>
            <person name="Guy L."/>
            <person name="Ettema T.J."/>
        </authorList>
    </citation>
    <scope>NUCLEOTIDE SEQUENCE</scope>
</reference>
<dbReference type="AlphaFoldDB" id="A0A0F9IFW0"/>